<dbReference type="EMBL" id="RBZU01000018">
    <property type="protein sequence ID" value="RKP45038.1"/>
    <property type="molecule type" value="Genomic_DNA"/>
</dbReference>
<accession>A0A494X2W5</accession>
<evidence type="ECO:0000313" key="3">
    <source>
        <dbReference type="Proteomes" id="UP000270342"/>
    </source>
</evidence>
<keyword evidence="3" id="KW-1185">Reference proteome</keyword>
<proteinExistence type="predicted"/>
<feature type="compositionally biased region" description="Low complexity" evidence="1">
    <location>
        <begin position="29"/>
        <end position="88"/>
    </location>
</feature>
<evidence type="ECO:0000256" key="1">
    <source>
        <dbReference type="SAM" id="MobiDB-lite"/>
    </source>
</evidence>
<comment type="caution">
    <text evidence="2">The sequence shown here is derived from an EMBL/GenBank/DDBJ whole genome shotgun (WGS) entry which is preliminary data.</text>
</comment>
<feature type="region of interest" description="Disordered" evidence="1">
    <location>
        <begin position="28"/>
        <end position="95"/>
    </location>
</feature>
<sequence>MGLMVVGAMSAAHADDMGHASMSGAPNTAASMPAGASMPAAASMPAGGSMSMPTAASMSAGGSMPAAASMSGAASMPSAASMPGAESMRTSSAYGSAEHHAKHGYTSTIHGEILARVMKIDASSGMMEARGDDGIERRFMLDPKARRSAWSVKADDTVKIEFDRDVTVSIKPQGEKAKRGMNDHEFDATVVGMNPETHIVSLQGPRGNMIDIDVEHAEIFDKMKVNTVVHVDYGRPMAMSVTRP</sequence>
<evidence type="ECO:0008006" key="4">
    <source>
        <dbReference type="Google" id="ProtNLM"/>
    </source>
</evidence>
<name>A0A494X2W5_9BURK</name>
<protein>
    <recommendedName>
        <fullName evidence="4">Copper-binding protein</fullName>
    </recommendedName>
</protein>
<reference evidence="2 3" key="1">
    <citation type="submission" date="2018-10" db="EMBL/GenBank/DDBJ databases">
        <title>Robbsia sp. DHC34, isolated from soil.</title>
        <authorList>
            <person name="Gao Z.-H."/>
            <person name="Qiu L.-H."/>
        </authorList>
    </citation>
    <scope>NUCLEOTIDE SEQUENCE [LARGE SCALE GENOMIC DNA]</scope>
    <source>
        <strain evidence="2 3">DHC34</strain>
    </source>
</reference>
<dbReference type="AlphaFoldDB" id="A0A494X2W5"/>
<gene>
    <name evidence="2" type="ORF">D7S86_26765</name>
</gene>
<dbReference type="Proteomes" id="UP000270342">
    <property type="component" value="Unassembled WGS sequence"/>
</dbReference>
<evidence type="ECO:0000313" key="2">
    <source>
        <dbReference type="EMBL" id="RKP45038.1"/>
    </source>
</evidence>
<organism evidence="2 3">
    <name type="scientific">Pararobbsia silviterrae</name>
    <dbReference type="NCBI Taxonomy" id="1792498"/>
    <lineage>
        <taxon>Bacteria</taxon>
        <taxon>Pseudomonadati</taxon>
        <taxon>Pseudomonadota</taxon>
        <taxon>Betaproteobacteria</taxon>
        <taxon>Burkholderiales</taxon>
        <taxon>Burkholderiaceae</taxon>
        <taxon>Pararobbsia</taxon>
    </lineage>
</organism>